<keyword evidence="2" id="KW-1185">Reference proteome</keyword>
<dbReference type="Proteomes" id="UP000789920">
    <property type="component" value="Unassembled WGS sequence"/>
</dbReference>
<evidence type="ECO:0000313" key="1">
    <source>
        <dbReference type="EMBL" id="CAG8627655.1"/>
    </source>
</evidence>
<reference evidence="1" key="1">
    <citation type="submission" date="2021-06" db="EMBL/GenBank/DDBJ databases">
        <authorList>
            <person name="Kallberg Y."/>
            <person name="Tangrot J."/>
            <person name="Rosling A."/>
        </authorList>
    </citation>
    <scope>NUCLEOTIDE SEQUENCE</scope>
    <source>
        <strain evidence="1">MA461A</strain>
    </source>
</reference>
<name>A0ACA9N9R1_9GLOM</name>
<protein>
    <submittedName>
        <fullName evidence="1">11294_t:CDS:1</fullName>
    </submittedName>
</protein>
<dbReference type="EMBL" id="CAJVQC010011469">
    <property type="protein sequence ID" value="CAG8627655.1"/>
    <property type="molecule type" value="Genomic_DNA"/>
</dbReference>
<sequence length="295" mass="34166">MDEPTIFKYKFTPIDRNTVKYNFLNAYDNKLSYIEFIKLLHLGDEKFLDIFTKALNEATDKLSAYFWECPPVSKETTIKPFEFVVTKSATLSYIEQDYSSFKNKITECQNKDVCSFINLGKDATLIVPMPCHDLDYKNLSNFTKNAPKKQQIKFWQEVATKLTESLDIGTPIWLSTNGLGVHYLHIRIDNNPKYYSWNEYYEEKILPFYKKGYSISSMQTFNYDQQKPIKMGLKTTPSIEQNIEPNIKPNVETIVNPKIEPKAGPNIEPNVEPNAESKVEPKAELNTELNIKPII</sequence>
<organism evidence="1 2">
    <name type="scientific">Racocetra persica</name>
    <dbReference type="NCBI Taxonomy" id="160502"/>
    <lineage>
        <taxon>Eukaryota</taxon>
        <taxon>Fungi</taxon>
        <taxon>Fungi incertae sedis</taxon>
        <taxon>Mucoromycota</taxon>
        <taxon>Glomeromycotina</taxon>
        <taxon>Glomeromycetes</taxon>
        <taxon>Diversisporales</taxon>
        <taxon>Gigasporaceae</taxon>
        <taxon>Racocetra</taxon>
    </lineage>
</organism>
<comment type="caution">
    <text evidence="1">The sequence shown here is derived from an EMBL/GenBank/DDBJ whole genome shotgun (WGS) entry which is preliminary data.</text>
</comment>
<gene>
    <name evidence="1" type="ORF">RPERSI_LOCUS6970</name>
</gene>
<evidence type="ECO:0000313" key="2">
    <source>
        <dbReference type="Proteomes" id="UP000789920"/>
    </source>
</evidence>
<accession>A0ACA9N9R1</accession>
<proteinExistence type="predicted"/>